<organism evidence="2">
    <name type="scientific">uncultured Caudovirales phage</name>
    <dbReference type="NCBI Taxonomy" id="2100421"/>
    <lineage>
        <taxon>Viruses</taxon>
        <taxon>Duplodnaviria</taxon>
        <taxon>Heunggongvirae</taxon>
        <taxon>Uroviricota</taxon>
        <taxon>Caudoviricetes</taxon>
        <taxon>Peduoviridae</taxon>
        <taxon>Maltschvirus</taxon>
        <taxon>Maltschvirus maltsch</taxon>
    </lineage>
</organism>
<dbReference type="EMBL" id="LR796420">
    <property type="protein sequence ID" value="CAB4143001.1"/>
    <property type="molecule type" value="Genomic_DNA"/>
</dbReference>
<dbReference type="Pfam" id="PF11450">
    <property type="entry name" value="DUF3008"/>
    <property type="match status" value="1"/>
</dbReference>
<name>A0A6J5MA50_9CAUD</name>
<gene>
    <name evidence="2" type="ORF">UFOVP449_101</name>
</gene>
<evidence type="ECO:0000313" key="2">
    <source>
        <dbReference type="EMBL" id="CAB4143001.1"/>
    </source>
</evidence>
<feature type="compositionally biased region" description="Basic and acidic residues" evidence="1">
    <location>
        <begin position="37"/>
        <end position="49"/>
    </location>
</feature>
<proteinExistence type="predicted"/>
<evidence type="ECO:0000256" key="1">
    <source>
        <dbReference type="SAM" id="MobiDB-lite"/>
    </source>
</evidence>
<dbReference type="InterPro" id="IPR021553">
    <property type="entry name" value="DUF3008"/>
</dbReference>
<sequence>MPATSKQQQKLMGIVHAIQKGEADPSEFSKQAQQMAKDMKPSDVKDFASTKHKGLPTKKEELKEKIRAIIREKMMREMNVTGNVQGYQTPYAFDKPGSEKKKAKHQADLTGYTPVNELNENRWLELKNENTPAKAKLDRGISNINKQLAEMEKFLNWYSRLKQESGVTNETFWKRTNRNIYSIKERLVKLEQKLRKISE</sequence>
<feature type="region of interest" description="Disordered" evidence="1">
    <location>
        <begin position="32"/>
        <end position="60"/>
    </location>
</feature>
<protein>
    <submittedName>
        <fullName evidence="2">Protein of unknwon function DUF3008</fullName>
    </submittedName>
</protein>
<reference evidence="2" key="1">
    <citation type="submission" date="2020-04" db="EMBL/GenBank/DDBJ databases">
        <authorList>
            <person name="Chiriac C."/>
            <person name="Salcher M."/>
            <person name="Ghai R."/>
            <person name="Kavagutti S V."/>
        </authorList>
    </citation>
    <scope>NUCLEOTIDE SEQUENCE</scope>
</reference>
<accession>A0A6J5MA50</accession>